<keyword evidence="2" id="KW-0472">Membrane</keyword>
<dbReference type="EMBL" id="RBIL01000001">
    <property type="protein sequence ID" value="RKQ92031.1"/>
    <property type="molecule type" value="Genomic_DNA"/>
</dbReference>
<feature type="transmembrane region" description="Helical" evidence="2">
    <location>
        <begin position="6"/>
        <end position="27"/>
    </location>
</feature>
<evidence type="ECO:0000256" key="2">
    <source>
        <dbReference type="SAM" id="Phobius"/>
    </source>
</evidence>
<evidence type="ECO:0000313" key="3">
    <source>
        <dbReference type="EMBL" id="RKQ92031.1"/>
    </source>
</evidence>
<keyword evidence="2" id="KW-0812">Transmembrane</keyword>
<accession>A0A660LGY9</accession>
<protein>
    <submittedName>
        <fullName evidence="3">Uncharacterized protein</fullName>
    </submittedName>
</protein>
<sequence>MGWTMLYLFVFLKLPIVAACYILWWAVKQTTDTDDVTNDGGAPVPRRPHPRRPRRPRPPRRGGPGCGERLAPPPRVRSVTAVGRARTPHH</sequence>
<proteinExistence type="predicted"/>
<evidence type="ECO:0000313" key="4">
    <source>
        <dbReference type="Proteomes" id="UP000278962"/>
    </source>
</evidence>
<keyword evidence="2" id="KW-1133">Transmembrane helix</keyword>
<keyword evidence="4" id="KW-1185">Reference proteome</keyword>
<feature type="compositionally biased region" description="Basic residues" evidence="1">
    <location>
        <begin position="46"/>
        <end position="60"/>
    </location>
</feature>
<gene>
    <name evidence="3" type="ORF">C8N24_1870</name>
</gene>
<evidence type="ECO:0000256" key="1">
    <source>
        <dbReference type="SAM" id="MobiDB-lite"/>
    </source>
</evidence>
<comment type="caution">
    <text evidence="3">The sequence shown here is derived from an EMBL/GenBank/DDBJ whole genome shotgun (WGS) entry which is preliminary data.</text>
</comment>
<organism evidence="3 4">
    <name type="scientific">Solirubrobacter pauli</name>
    <dbReference type="NCBI Taxonomy" id="166793"/>
    <lineage>
        <taxon>Bacteria</taxon>
        <taxon>Bacillati</taxon>
        <taxon>Actinomycetota</taxon>
        <taxon>Thermoleophilia</taxon>
        <taxon>Solirubrobacterales</taxon>
        <taxon>Solirubrobacteraceae</taxon>
        <taxon>Solirubrobacter</taxon>
    </lineage>
</organism>
<dbReference type="AlphaFoldDB" id="A0A660LGY9"/>
<name>A0A660LGY9_9ACTN</name>
<feature type="region of interest" description="Disordered" evidence="1">
    <location>
        <begin position="32"/>
        <end position="90"/>
    </location>
</feature>
<dbReference type="Proteomes" id="UP000278962">
    <property type="component" value="Unassembled WGS sequence"/>
</dbReference>
<reference evidence="3 4" key="1">
    <citation type="submission" date="2018-10" db="EMBL/GenBank/DDBJ databases">
        <title>Genomic Encyclopedia of Archaeal and Bacterial Type Strains, Phase II (KMG-II): from individual species to whole genera.</title>
        <authorList>
            <person name="Goeker M."/>
        </authorList>
    </citation>
    <scope>NUCLEOTIDE SEQUENCE [LARGE SCALE GENOMIC DNA]</scope>
    <source>
        <strain evidence="3 4">DSM 14954</strain>
    </source>
</reference>